<dbReference type="Proteomes" id="UP000266915">
    <property type="component" value="Unassembled WGS sequence"/>
</dbReference>
<evidence type="ECO:0000313" key="3">
    <source>
        <dbReference type="Proteomes" id="UP000266915"/>
    </source>
</evidence>
<name>A0A3N2C721_9MICO</name>
<sequence length="191" mass="20034">MTGSSIEPPTEETAPGVVVPLADGFFHEREYPRTPFRQAARRFATTLAMLVAGVAAVIAVIGFGIGSFQGTYPTLDGQVKTCGYASVESECQVELRSSVETVFGVDLGDDVRVSELRRSGILSITYTARLEFASSAEVPTAATAVTASEGLNAKLGHEGATGVGPIRFGKGQAARGDMEDGTVVVYLRTIV</sequence>
<gene>
    <name evidence="2" type="ORF">EDD42_3306</name>
</gene>
<dbReference type="EMBL" id="RKHL01000001">
    <property type="protein sequence ID" value="ROR83200.1"/>
    <property type="molecule type" value="Genomic_DNA"/>
</dbReference>
<reference evidence="2 3" key="1">
    <citation type="submission" date="2018-11" db="EMBL/GenBank/DDBJ databases">
        <title>Sequencing the genomes of 1000 actinobacteria strains.</title>
        <authorList>
            <person name="Klenk H.-P."/>
        </authorList>
    </citation>
    <scope>NUCLEOTIDE SEQUENCE [LARGE SCALE GENOMIC DNA]</scope>
    <source>
        <strain evidence="2 3">DSM 14012</strain>
    </source>
</reference>
<feature type="transmembrane region" description="Helical" evidence="1">
    <location>
        <begin position="43"/>
        <end position="65"/>
    </location>
</feature>
<dbReference type="AlphaFoldDB" id="A0A3N2C721"/>
<keyword evidence="1" id="KW-0472">Membrane</keyword>
<evidence type="ECO:0000313" key="2">
    <source>
        <dbReference type="EMBL" id="ROR83200.1"/>
    </source>
</evidence>
<keyword evidence="3" id="KW-1185">Reference proteome</keyword>
<comment type="caution">
    <text evidence="2">The sequence shown here is derived from an EMBL/GenBank/DDBJ whole genome shotgun (WGS) entry which is preliminary data.</text>
</comment>
<keyword evidence="1" id="KW-1133">Transmembrane helix</keyword>
<keyword evidence="1" id="KW-0812">Transmembrane</keyword>
<protein>
    <submittedName>
        <fullName evidence="2">Uncharacterized protein</fullName>
    </submittedName>
</protein>
<proteinExistence type="predicted"/>
<organism evidence="2 3">
    <name type="scientific">Plantibacter flavus</name>
    <dbReference type="NCBI Taxonomy" id="150123"/>
    <lineage>
        <taxon>Bacteria</taxon>
        <taxon>Bacillati</taxon>
        <taxon>Actinomycetota</taxon>
        <taxon>Actinomycetes</taxon>
        <taxon>Micrococcales</taxon>
        <taxon>Microbacteriaceae</taxon>
        <taxon>Plantibacter</taxon>
    </lineage>
</organism>
<evidence type="ECO:0000256" key="1">
    <source>
        <dbReference type="SAM" id="Phobius"/>
    </source>
</evidence>
<accession>A0A3N2C721</accession>